<reference evidence="1 2" key="1">
    <citation type="submission" date="2019-09" db="EMBL/GenBank/DDBJ databases">
        <title>Actinomadura physcomitrii sp. nov., a novel actinomycete isolated from moss [Physcomitrium sphaericum (Ludw) Fuernr].</title>
        <authorList>
            <person name="Zhuang X."/>
            <person name="Liu C."/>
        </authorList>
    </citation>
    <scope>NUCLEOTIDE SEQUENCE [LARGE SCALE GENOMIC DNA]</scope>
    <source>
        <strain evidence="1 2">HMC1</strain>
    </source>
</reference>
<dbReference type="EMBL" id="WBMT01000003">
    <property type="protein sequence ID" value="KAB2350841.1"/>
    <property type="molecule type" value="Genomic_DNA"/>
</dbReference>
<organism evidence="1 2">
    <name type="scientific">Actinomadura rudentiformis</name>
    <dbReference type="NCBI Taxonomy" id="359158"/>
    <lineage>
        <taxon>Bacteria</taxon>
        <taxon>Bacillati</taxon>
        <taxon>Actinomycetota</taxon>
        <taxon>Actinomycetes</taxon>
        <taxon>Streptosporangiales</taxon>
        <taxon>Thermomonosporaceae</taxon>
        <taxon>Actinomadura</taxon>
    </lineage>
</organism>
<dbReference type="OrthoDB" id="2570341at2"/>
<dbReference type="RefSeq" id="WP_151559239.1">
    <property type="nucleotide sequence ID" value="NZ_WBMT01000003.1"/>
</dbReference>
<dbReference type="Proteomes" id="UP000468735">
    <property type="component" value="Unassembled WGS sequence"/>
</dbReference>
<sequence>MSIFRAEEEQWKPIAAMPAAQGCRSRQGRGRDLIFSGELPHLEDAFRRGICGEQHLEQGITWLLDGIERQYGVA</sequence>
<gene>
    <name evidence="1" type="ORF">F8566_07695</name>
</gene>
<dbReference type="PROSITE" id="PS51257">
    <property type="entry name" value="PROKAR_LIPOPROTEIN"/>
    <property type="match status" value="1"/>
</dbReference>
<comment type="caution">
    <text evidence="1">The sequence shown here is derived from an EMBL/GenBank/DDBJ whole genome shotgun (WGS) entry which is preliminary data.</text>
</comment>
<protein>
    <submittedName>
        <fullName evidence="1">Uncharacterized protein</fullName>
    </submittedName>
</protein>
<dbReference type="AlphaFoldDB" id="A0A6H9Z4H0"/>
<proteinExistence type="predicted"/>
<name>A0A6H9Z4H0_9ACTN</name>
<accession>A0A6H9Z4H0</accession>
<evidence type="ECO:0000313" key="2">
    <source>
        <dbReference type="Proteomes" id="UP000468735"/>
    </source>
</evidence>
<keyword evidence="2" id="KW-1185">Reference proteome</keyword>
<evidence type="ECO:0000313" key="1">
    <source>
        <dbReference type="EMBL" id="KAB2350841.1"/>
    </source>
</evidence>